<sequence length="107" mass="12525">MNPARWATEELEDPTTLEQEWMIDNIRYDGKFRQRQLKVGDQVLRYTDGKNFTFGETASGPYKVTRVLKHGSYEIIDHKGYETSYKRQIKSVLPERKGNPNGCNRVK</sequence>
<gene>
    <name evidence="1" type="ORF">AYI69_g10250</name>
</gene>
<organism evidence="1 2">
    <name type="scientific">Smittium culicis</name>
    <dbReference type="NCBI Taxonomy" id="133412"/>
    <lineage>
        <taxon>Eukaryota</taxon>
        <taxon>Fungi</taxon>
        <taxon>Fungi incertae sedis</taxon>
        <taxon>Zoopagomycota</taxon>
        <taxon>Kickxellomycotina</taxon>
        <taxon>Harpellomycetes</taxon>
        <taxon>Harpellales</taxon>
        <taxon>Legeriomycetaceae</taxon>
        <taxon>Smittium</taxon>
    </lineage>
</organism>
<dbReference type="Proteomes" id="UP000187429">
    <property type="component" value="Unassembled WGS sequence"/>
</dbReference>
<protein>
    <submittedName>
        <fullName evidence="1">Uncharacterized protein</fullName>
    </submittedName>
</protein>
<name>A0A1R1X6Z7_9FUNG</name>
<accession>A0A1R1X6Z7</accession>
<keyword evidence="2" id="KW-1185">Reference proteome</keyword>
<dbReference type="AlphaFoldDB" id="A0A1R1X6Z7"/>
<evidence type="ECO:0000313" key="1">
    <source>
        <dbReference type="EMBL" id="OMJ10413.1"/>
    </source>
</evidence>
<reference evidence="2" key="1">
    <citation type="submission" date="2017-01" db="EMBL/GenBank/DDBJ databases">
        <authorList>
            <person name="Wang Y."/>
            <person name="White M."/>
            <person name="Kvist S."/>
            <person name="Moncalvo J.-M."/>
        </authorList>
    </citation>
    <scope>NUCLEOTIDE SEQUENCE [LARGE SCALE GENOMIC DNA]</scope>
    <source>
        <strain evidence="2">ID-206-W2</strain>
    </source>
</reference>
<proteinExistence type="predicted"/>
<comment type="caution">
    <text evidence="1">The sequence shown here is derived from an EMBL/GenBank/DDBJ whole genome shotgun (WGS) entry which is preliminary data.</text>
</comment>
<evidence type="ECO:0000313" key="2">
    <source>
        <dbReference type="Proteomes" id="UP000187429"/>
    </source>
</evidence>
<dbReference type="OrthoDB" id="1934939at2759"/>
<dbReference type="EMBL" id="LSSM01006620">
    <property type="protein sequence ID" value="OMJ10413.1"/>
    <property type="molecule type" value="Genomic_DNA"/>
</dbReference>